<evidence type="ECO:0000256" key="1">
    <source>
        <dbReference type="SAM" id="MobiDB-lite"/>
    </source>
</evidence>
<gene>
    <name evidence="2" type="ORF">AWB68_07507</name>
</gene>
<comment type="caution">
    <text evidence="2">The sequence shown here is derived from an EMBL/GenBank/DDBJ whole genome shotgun (WGS) entry which is preliminary data.</text>
</comment>
<dbReference type="AlphaFoldDB" id="A0A158KUW9"/>
<dbReference type="EMBL" id="FCON02000173">
    <property type="protein sequence ID" value="SAL84952.1"/>
    <property type="molecule type" value="Genomic_DNA"/>
</dbReference>
<feature type="compositionally biased region" description="Basic and acidic residues" evidence="1">
    <location>
        <begin position="41"/>
        <end position="54"/>
    </location>
</feature>
<name>A0A158KUW9_9BURK</name>
<sequence length="78" mass="8880">MRGVAHMGVSRFAPNASAWTPPQTCHIVPLIYSTNKYGGTRGDRDGERAERDNGLRSTQRRGRRHEELKELSELKELM</sequence>
<evidence type="ECO:0000313" key="2">
    <source>
        <dbReference type="EMBL" id="SAL84952.1"/>
    </source>
</evidence>
<evidence type="ECO:0000313" key="3">
    <source>
        <dbReference type="Proteomes" id="UP000054770"/>
    </source>
</evidence>
<reference evidence="2" key="1">
    <citation type="submission" date="2016-01" db="EMBL/GenBank/DDBJ databases">
        <authorList>
            <person name="Peeters C."/>
        </authorList>
    </citation>
    <scope>NUCLEOTIDE SEQUENCE [LARGE SCALE GENOMIC DNA]</scope>
    <source>
        <strain evidence="2">LMG 22940</strain>
    </source>
</reference>
<feature type="region of interest" description="Disordered" evidence="1">
    <location>
        <begin position="36"/>
        <end position="78"/>
    </location>
</feature>
<accession>A0A158KUW9</accession>
<organism evidence="2 3">
    <name type="scientific">Caballeronia choica</name>
    <dbReference type="NCBI Taxonomy" id="326476"/>
    <lineage>
        <taxon>Bacteria</taxon>
        <taxon>Pseudomonadati</taxon>
        <taxon>Pseudomonadota</taxon>
        <taxon>Betaproteobacteria</taxon>
        <taxon>Burkholderiales</taxon>
        <taxon>Burkholderiaceae</taxon>
        <taxon>Caballeronia</taxon>
    </lineage>
</organism>
<dbReference type="Proteomes" id="UP000054770">
    <property type="component" value="Unassembled WGS sequence"/>
</dbReference>
<proteinExistence type="predicted"/>
<feature type="compositionally biased region" description="Basic and acidic residues" evidence="1">
    <location>
        <begin position="64"/>
        <end position="78"/>
    </location>
</feature>
<protein>
    <submittedName>
        <fullName evidence="2">Uncharacterized protein</fullName>
    </submittedName>
</protein>
<keyword evidence="3" id="KW-1185">Reference proteome</keyword>